<reference evidence="1 2" key="1">
    <citation type="journal article" date="2016" name="Genome Announc.">
        <title>Draft Genome Sequences of Five Rapidly Growing Mycobacterium Species, M. thermoresistibile, M. fortuitum subsp. acetamidolyticum, M. canariasense, M. brisbanense, and M. novocastrense.</title>
        <authorList>
            <person name="Katahira K."/>
            <person name="Ogura Y."/>
            <person name="Gotoh Y."/>
            <person name="Hayashi T."/>
        </authorList>
    </citation>
    <scope>NUCLEOTIDE SEQUENCE [LARGE SCALE GENOMIC DNA]</scope>
    <source>
        <strain evidence="1 2">JCM18114</strain>
    </source>
</reference>
<dbReference type="Proteomes" id="UP000069773">
    <property type="component" value="Unassembled WGS sequence"/>
</dbReference>
<gene>
    <name evidence="1" type="ORF">RMCN_6092</name>
</gene>
<evidence type="ECO:0000313" key="1">
    <source>
        <dbReference type="EMBL" id="GAT12959.1"/>
    </source>
</evidence>
<accession>A0ABQ0KTL7</accession>
<evidence type="ECO:0000313" key="2">
    <source>
        <dbReference type="Proteomes" id="UP000069773"/>
    </source>
</evidence>
<dbReference type="EMBL" id="BCTA01000105">
    <property type="protein sequence ID" value="GAT12959.1"/>
    <property type="molecule type" value="Genomic_DNA"/>
</dbReference>
<sequence length="175" mass="19699">MCQRLLVKIDYAQQHTDPPARRAAHTGARHRPAEAMNPFDYIPPESQQAPASDEVYVAAVKPYAAVSPSDRQPLARVRYTNGKTFVGHHVMRHIDLHRETGRPVDYWLAIDRVAHEVVAQIGTLVNQGTIRQVTCFTELRSQIDADAGWSPEVDALPKEDWAAVQWRVTDILRTG</sequence>
<protein>
    <submittedName>
        <fullName evidence="1">Uncharacterized protein</fullName>
    </submittedName>
</protein>
<name>A0ABQ0KTL7_MYCNV</name>
<keyword evidence="2" id="KW-1185">Reference proteome</keyword>
<comment type="caution">
    <text evidence="1">The sequence shown here is derived from an EMBL/GenBank/DDBJ whole genome shotgun (WGS) entry which is preliminary data.</text>
</comment>
<organism evidence="1 2">
    <name type="scientific">Mycolicibacterium novocastrense</name>
    <name type="common">Mycobacterium novocastrense</name>
    <dbReference type="NCBI Taxonomy" id="59813"/>
    <lineage>
        <taxon>Bacteria</taxon>
        <taxon>Bacillati</taxon>
        <taxon>Actinomycetota</taxon>
        <taxon>Actinomycetes</taxon>
        <taxon>Mycobacteriales</taxon>
        <taxon>Mycobacteriaceae</taxon>
        <taxon>Mycolicibacterium</taxon>
    </lineage>
</organism>
<proteinExistence type="predicted"/>